<keyword evidence="2" id="KW-1185">Reference proteome</keyword>
<proteinExistence type="predicted"/>
<comment type="caution">
    <text evidence="1">The sequence shown here is derived from an EMBL/GenBank/DDBJ whole genome shotgun (WGS) entry which is preliminary data.</text>
</comment>
<evidence type="ECO:0000313" key="2">
    <source>
        <dbReference type="Proteomes" id="UP000314294"/>
    </source>
</evidence>
<dbReference type="EMBL" id="SRLO01000445">
    <property type="protein sequence ID" value="TNN55782.1"/>
    <property type="molecule type" value="Genomic_DNA"/>
</dbReference>
<accession>A0A4Z2GST1</accession>
<organism evidence="1 2">
    <name type="scientific">Liparis tanakae</name>
    <name type="common">Tanaka's snailfish</name>
    <dbReference type="NCBI Taxonomy" id="230148"/>
    <lineage>
        <taxon>Eukaryota</taxon>
        <taxon>Metazoa</taxon>
        <taxon>Chordata</taxon>
        <taxon>Craniata</taxon>
        <taxon>Vertebrata</taxon>
        <taxon>Euteleostomi</taxon>
        <taxon>Actinopterygii</taxon>
        <taxon>Neopterygii</taxon>
        <taxon>Teleostei</taxon>
        <taxon>Neoteleostei</taxon>
        <taxon>Acanthomorphata</taxon>
        <taxon>Eupercaria</taxon>
        <taxon>Perciformes</taxon>
        <taxon>Cottioidei</taxon>
        <taxon>Cottales</taxon>
        <taxon>Liparidae</taxon>
        <taxon>Liparis</taxon>
    </lineage>
</organism>
<dbReference type="AlphaFoldDB" id="A0A4Z2GST1"/>
<name>A0A4Z2GST1_9TELE</name>
<reference evidence="1 2" key="1">
    <citation type="submission" date="2019-03" db="EMBL/GenBank/DDBJ databases">
        <title>First draft genome of Liparis tanakae, snailfish: a comprehensive survey of snailfish specific genes.</title>
        <authorList>
            <person name="Kim W."/>
            <person name="Song I."/>
            <person name="Jeong J.-H."/>
            <person name="Kim D."/>
            <person name="Kim S."/>
            <person name="Ryu S."/>
            <person name="Song J.Y."/>
            <person name="Lee S.K."/>
        </authorList>
    </citation>
    <scope>NUCLEOTIDE SEQUENCE [LARGE SCALE GENOMIC DNA]</scope>
    <source>
        <tissue evidence="1">Muscle</tissue>
    </source>
</reference>
<evidence type="ECO:0000313" key="1">
    <source>
        <dbReference type="EMBL" id="TNN55782.1"/>
    </source>
</evidence>
<dbReference type="Proteomes" id="UP000314294">
    <property type="component" value="Unassembled WGS sequence"/>
</dbReference>
<sequence>MAPSSFTLGLMHINAAQPIENEAGMESQTNTVACLVGGEEEEGRRREGGGKEEYEVYKELARLYWRSTSISGSFSCSFIWAVAIRTVRIRLVRSFTSAGNGVFCRKKKTSRGDLKKETNNTLLMIARDCWNLEPPMPASAINWLTALIT</sequence>
<gene>
    <name evidence="1" type="ORF">EYF80_033954</name>
</gene>
<protein>
    <submittedName>
        <fullName evidence="1">Uncharacterized protein</fullName>
    </submittedName>
</protein>